<dbReference type="InterPro" id="IPR023302">
    <property type="entry name" value="Pept_S9A_N"/>
</dbReference>
<dbReference type="OrthoDB" id="9801421at2"/>
<dbReference type="PANTHER" id="PTHR42881:SF13">
    <property type="entry name" value="PROLYL ENDOPEPTIDASE"/>
    <property type="match status" value="1"/>
</dbReference>
<dbReference type="InterPro" id="IPR051167">
    <property type="entry name" value="Prolyl_oligopep/macrocyclase"/>
</dbReference>
<accession>A0A2N8L246</accession>
<keyword evidence="1" id="KW-0645">Protease</keyword>
<comment type="caution">
    <text evidence="7">The sequence shown here is derived from an EMBL/GenBank/DDBJ whole genome shotgun (WGS) entry which is preliminary data.</text>
</comment>
<dbReference type="GO" id="GO:0070012">
    <property type="term" value="F:oligopeptidase activity"/>
    <property type="evidence" value="ECO:0007669"/>
    <property type="project" value="TreeGrafter"/>
</dbReference>
<dbReference type="AlphaFoldDB" id="A0A2N8L246"/>
<evidence type="ECO:0000259" key="5">
    <source>
        <dbReference type="Pfam" id="PF00326"/>
    </source>
</evidence>
<evidence type="ECO:0000256" key="1">
    <source>
        <dbReference type="ARBA" id="ARBA00022670"/>
    </source>
</evidence>
<evidence type="ECO:0000256" key="4">
    <source>
        <dbReference type="SAM" id="SignalP"/>
    </source>
</evidence>
<dbReference type="InterPro" id="IPR002470">
    <property type="entry name" value="Peptidase_S9A"/>
</dbReference>
<dbReference type="Pfam" id="PF02897">
    <property type="entry name" value="Peptidase_S9_N"/>
    <property type="match status" value="1"/>
</dbReference>
<organism evidence="7 8">
    <name type="scientific">Kinneretia aquatilis</name>
    <dbReference type="NCBI Taxonomy" id="2070761"/>
    <lineage>
        <taxon>Bacteria</taxon>
        <taxon>Pseudomonadati</taxon>
        <taxon>Pseudomonadota</taxon>
        <taxon>Betaproteobacteria</taxon>
        <taxon>Burkholderiales</taxon>
        <taxon>Sphaerotilaceae</taxon>
        <taxon>Roseateles</taxon>
    </lineage>
</organism>
<evidence type="ECO:0000313" key="8">
    <source>
        <dbReference type="Proteomes" id="UP000235916"/>
    </source>
</evidence>
<gene>
    <name evidence="7" type="ORF">C1O66_14960</name>
</gene>
<dbReference type="Gene3D" id="3.40.50.1820">
    <property type="entry name" value="alpha/beta hydrolase"/>
    <property type="match status" value="1"/>
</dbReference>
<proteinExistence type="predicted"/>
<dbReference type="PRINTS" id="PR00862">
    <property type="entry name" value="PROLIGOPTASE"/>
</dbReference>
<keyword evidence="4" id="KW-0732">Signal</keyword>
<dbReference type="Gene3D" id="2.130.10.120">
    <property type="entry name" value="Prolyl oligopeptidase, N-terminal domain"/>
    <property type="match status" value="1"/>
</dbReference>
<dbReference type="Proteomes" id="UP000235916">
    <property type="component" value="Unassembled WGS sequence"/>
</dbReference>
<evidence type="ECO:0000259" key="6">
    <source>
        <dbReference type="Pfam" id="PF02897"/>
    </source>
</evidence>
<dbReference type="InterPro" id="IPR001375">
    <property type="entry name" value="Peptidase_S9_cat"/>
</dbReference>
<dbReference type="GO" id="GO:0004252">
    <property type="term" value="F:serine-type endopeptidase activity"/>
    <property type="evidence" value="ECO:0007669"/>
    <property type="project" value="InterPro"/>
</dbReference>
<keyword evidence="2" id="KW-0378">Hydrolase</keyword>
<reference evidence="7 8" key="1">
    <citation type="submission" date="2018-01" db="EMBL/GenBank/DDBJ databases">
        <title>Draft genome sequence of Paucibacter aquatile CR182 isolated from freshwater of the Nakdong River.</title>
        <authorList>
            <person name="Choi A."/>
            <person name="Chung E.J."/>
        </authorList>
    </citation>
    <scope>NUCLEOTIDE SEQUENCE [LARGE SCALE GENOMIC DNA]</scope>
    <source>
        <strain evidence="7 8">CR182</strain>
    </source>
</reference>
<dbReference type="EMBL" id="POSP01000003">
    <property type="protein sequence ID" value="PND39762.1"/>
    <property type="molecule type" value="Genomic_DNA"/>
</dbReference>
<name>A0A2N8L246_9BURK</name>
<feature type="signal peptide" evidence="4">
    <location>
        <begin position="1"/>
        <end position="20"/>
    </location>
</feature>
<evidence type="ECO:0000256" key="3">
    <source>
        <dbReference type="ARBA" id="ARBA00022825"/>
    </source>
</evidence>
<dbReference type="SUPFAM" id="SSF53474">
    <property type="entry name" value="alpha/beta-Hydrolases"/>
    <property type="match status" value="1"/>
</dbReference>
<dbReference type="GO" id="GO:0005829">
    <property type="term" value="C:cytosol"/>
    <property type="evidence" value="ECO:0007669"/>
    <property type="project" value="TreeGrafter"/>
</dbReference>
<keyword evidence="8" id="KW-1185">Reference proteome</keyword>
<dbReference type="Pfam" id="PF00326">
    <property type="entry name" value="Peptidase_S9"/>
    <property type="match status" value="1"/>
</dbReference>
<dbReference type="PANTHER" id="PTHR42881">
    <property type="entry name" value="PROLYL ENDOPEPTIDASE"/>
    <property type="match status" value="1"/>
</dbReference>
<keyword evidence="3" id="KW-0720">Serine protease</keyword>
<evidence type="ECO:0000256" key="2">
    <source>
        <dbReference type="ARBA" id="ARBA00022801"/>
    </source>
</evidence>
<evidence type="ECO:0000313" key="7">
    <source>
        <dbReference type="EMBL" id="PND39762.1"/>
    </source>
</evidence>
<feature type="domain" description="Peptidase S9A N-terminal" evidence="6">
    <location>
        <begin position="23"/>
        <end position="413"/>
    </location>
</feature>
<protein>
    <submittedName>
        <fullName evidence="7">S9 family peptidase</fullName>
    </submittedName>
</protein>
<feature type="domain" description="Peptidase S9 prolyl oligopeptidase catalytic" evidence="5">
    <location>
        <begin position="496"/>
        <end position="697"/>
    </location>
</feature>
<dbReference type="GO" id="GO:0006508">
    <property type="term" value="P:proteolysis"/>
    <property type="evidence" value="ECO:0007669"/>
    <property type="project" value="UniProtKB-KW"/>
</dbReference>
<sequence length="707" mass="77836">MRALAAALLLQLSGLCSAQANGEDPYLWLEEVQGERALSWVQGQNEATLAALQGGPQASKHSALSQSLAEVLASPKRLAHAQQMGGYLYNFWRDAAHPRGLWRRTTLASYRSAAPQWETVLDVDRLSQEEGAPWVWGGANCLLPQTQRCLLTLSRGGGDAHVLREFDLGTRRFVAPASGGFALPEAKGSASWVDRNTLSVATDFGAGSMTDSGYPRQVKLWKRGQPLAQARLLFEAAPQDVSVWTWAEQIGQERVHVIERRTSFFAGEQHVLQKDGRLQALSKPADASMSPFADQWLIELRSDWKLGDKTHAAGSLLAIARADWAAGKRQFHTLFKPTPRSSLQSHVATRSAVLGVRMEDARQQLVQWRYQKGQWQEALLPAGDLGSLSVSALAGQQADHYLLTRSDFLTPARLELGEVGRAERQLLQALPEFFDAGTHEVQQLQARSKDGTAVPYFIVKPRGDMPKDGAPTLLYGYGGFEISMKPSYSGILGRAWLSHGGVYVLANLRGGGEFGPRWHQSAQREHRQRSFDDFIAVAEDLIQRGITRPARLGIMGGSLGGLLTSVAMVQRPELFGAVVSQVPLTDMRRYHRMLAGASWIEEYGNPDIPEQWATISRYSPYQNASAAKPYPKVLYTSSTLDDRVHPGHARKMVARLQELGQPVLYWENREGGHAGASTPAQQAQLWALSYGFLREQLMGPKPGPASP</sequence>
<dbReference type="SUPFAM" id="SSF50993">
    <property type="entry name" value="Peptidase/esterase 'gauge' domain"/>
    <property type="match status" value="1"/>
</dbReference>
<feature type="chain" id="PRO_5014977142" evidence="4">
    <location>
        <begin position="21"/>
        <end position="707"/>
    </location>
</feature>
<dbReference type="InterPro" id="IPR029058">
    <property type="entry name" value="AB_hydrolase_fold"/>
</dbReference>